<evidence type="ECO:0000256" key="13">
    <source>
        <dbReference type="ARBA" id="ARBA00023034"/>
    </source>
</evidence>
<dbReference type="PANTHER" id="PTHR11675:SF38">
    <property type="entry name" value="POLYPEPTIDE N-ACETYLGALACTOSAMINYLTRANSFERASE 17"/>
    <property type="match status" value="1"/>
</dbReference>
<organism evidence="20 21">
    <name type="scientific">Knipowitschia caucasica</name>
    <name type="common">Caucasian dwarf goby</name>
    <name type="synonym">Pomatoschistus caucasicus</name>
    <dbReference type="NCBI Taxonomy" id="637954"/>
    <lineage>
        <taxon>Eukaryota</taxon>
        <taxon>Metazoa</taxon>
        <taxon>Chordata</taxon>
        <taxon>Craniata</taxon>
        <taxon>Vertebrata</taxon>
        <taxon>Euteleostomi</taxon>
        <taxon>Actinopterygii</taxon>
        <taxon>Neopterygii</taxon>
        <taxon>Teleostei</taxon>
        <taxon>Neoteleostei</taxon>
        <taxon>Acanthomorphata</taxon>
        <taxon>Gobiaria</taxon>
        <taxon>Gobiiformes</taxon>
        <taxon>Gobioidei</taxon>
        <taxon>Gobiidae</taxon>
        <taxon>Gobiinae</taxon>
        <taxon>Knipowitschia</taxon>
    </lineage>
</organism>
<dbReference type="Pfam" id="PF00535">
    <property type="entry name" value="Glycos_transf_2"/>
    <property type="match status" value="1"/>
</dbReference>
<sequence length="538" mass="61151">MDSGAEGKRFRGNGTTLESEISHDLLLKRLSSLEDVVYRQLNGLSKSLGLIEGFGGRGKGGLPATLSPLEEIDAKPLKDKYGYNAYLSDRVSLDRSLPDHRPSQCKTLNYPRDLPQLSLIFIFVDEALSVILRSIHSAVNYTPAHLLKEIVLVDDNSTDEQLKAPLEEIEGWKAATGEVTGFFDAHVEFTPHWAEPVLARIKDDHRRIILPSIDNIKHDTFDLERYENSGHGYNWELWCMYISPPKKWWDDGDTSAPIRSPAMIGCSFVVNREYFGDLGLLDPGMDVYGGENIELGIRVWLCGGSMEVLPCSRVAHIARMKKPYINNIAVHTRRNALRAAEVWMDEFKSHVYMAWNIPMENHGIDIGDISERIALRKRLQCKTFDWYLDNVYPEMRRYTNTVFYGALRNSKASHLCMDQGMKENHTATLHPCHGWSPQLGRYTKEGWLFLGPMGSTGEDTNCLVDVHTSNLPQLQNCDKVANLKQKTWHFSQNSSIINEASGRCLELVESEKSFGFELVLQPCTEQTWFIKHTMKQLN</sequence>
<comment type="pathway">
    <text evidence="3 18">Protein modification; protein glycosylation.</text>
</comment>
<evidence type="ECO:0000256" key="16">
    <source>
        <dbReference type="ARBA" id="ARBA00023180"/>
    </source>
</evidence>
<accession>A0AAV2J3L4</accession>
<keyword evidence="11" id="KW-0735">Signal-anchor</keyword>
<keyword evidence="9" id="KW-0479">Metal-binding</keyword>
<comment type="subcellular location">
    <subcellularLocation>
        <location evidence="2 18">Golgi apparatus membrane</location>
        <topology evidence="2 18">Single-pass type II membrane protein</topology>
    </subcellularLocation>
</comment>
<dbReference type="PANTHER" id="PTHR11675">
    <property type="entry name" value="N-ACETYLGALACTOSAMINYLTRANSFERASE"/>
    <property type="match status" value="1"/>
</dbReference>
<dbReference type="Pfam" id="PF00652">
    <property type="entry name" value="Ricin_B_lectin"/>
    <property type="match status" value="1"/>
</dbReference>
<evidence type="ECO:0000256" key="10">
    <source>
        <dbReference type="ARBA" id="ARBA00022734"/>
    </source>
</evidence>
<evidence type="ECO:0000256" key="12">
    <source>
        <dbReference type="ARBA" id="ARBA00022989"/>
    </source>
</evidence>
<keyword evidence="13 18" id="KW-0333">Golgi apparatus</keyword>
<gene>
    <name evidence="20" type="ORF">KC01_LOCUS3248</name>
</gene>
<evidence type="ECO:0000256" key="18">
    <source>
        <dbReference type="RuleBase" id="RU361242"/>
    </source>
</evidence>
<evidence type="ECO:0000256" key="4">
    <source>
        <dbReference type="ARBA" id="ARBA00005680"/>
    </source>
</evidence>
<keyword evidence="17 18" id="KW-0464">Manganese</keyword>
<dbReference type="SMART" id="SM00458">
    <property type="entry name" value="RICIN"/>
    <property type="match status" value="1"/>
</dbReference>
<dbReference type="GO" id="GO:0030246">
    <property type="term" value="F:carbohydrate binding"/>
    <property type="evidence" value="ECO:0007669"/>
    <property type="project" value="UniProtKB-KW"/>
</dbReference>
<dbReference type="CDD" id="cd02510">
    <property type="entry name" value="pp-GalNAc-T"/>
    <property type="match status" value="1"/>
</dbReference>
<dbReference type="Gene3D" id="2.80.10.50">
    <property type="match status" value="1"/>
</dbReference>
<evidence type="ECO:0000256" key="17">
    <source>
        <dbReference type="ARBA" id="ARBA00023211"/>
    </source>
</evidence>
<evidence type="ECO:0000256" key="11">
    <source>
        <dbReference type="ARBA" id="ARBA00022968"/>
    </source>
</evidence>
<keyword evidence="15 18" id="KW-1015">Disulfide bond</keyword>
<dbReference type="FunFam" id="3.90.550.10:FF:000195">
    <property type="entry name" value="Polypeptide N-acetylgalactosaminyltransferase like 6"/>
    <property type="match status" value="1"/>
</dbReference>
<dbReference type="InterPro" id="IPR045885">
    <property type="entry name" value="GalNAc-T"/>
</dbReference>
<evidence type="ECO:0000256" key="8">
    <source>
        <dbReference type="ARBA" id="ARBA00022692"/>
    </source>
</evidence>
<keyword evidence="8" id="KW-0812">Transmembrane</keyword>
<dbReference type="GO" id="GO:0004653">
    <property type="term" value="F:polypeptide N-acetylgalactosaminyltransferase activity"/>
    <property type="evidence" value="ECO:0007669"/>
    <property type="project" value="TreeGrafter"/>
</dbReference>
<proteinExistence type="inferred from homology"/>
<dbReference type="SUPFAM" id="SSF53448">
    <property type="entry name" value="Nucleotide-diphospho-sugar transferases"/>
    <property type="match status" value="1"/>
</dbReference>
<dbReference type="GO" id="GO:0006493">
    <property type="term" value="P:protein O-linked glycosylation"/>
    <property type="evidence" value="ECO:0007669"/>
    <property type="project" value="TreeGrafter"/>
</dbReference>
<evidence type="ECO:0000256" key="15">
    <source>
        <dbReference type="ARBA" id="ARBA00023157"/>
    </source>
</evidence>
<dbReference type="EC" id="2.4.1.-" evidence="18"/>
<evidence type="ECO:0000256" key="1">
    <source>
        <dbReference type="ARBA" id="ARBA00001936"/>
    </source>
</evidence>
<dbReference type="InterPro" id="IPR001173">
    <property type="entry name" value="Glyco_trans_2-like"/>
</dbReference>
<dbReference type="Proteomes" id="UP001497482">
    <property type="component" value="Chromosome 10"/>
</dbReference>
<evidence type="ECO:0000256" key="7">
    <source>
        <dbReference type="ARBA" id="ARBA00022679"/>
    </source>
</evidence>
<evidence type="ECO:0000313" key="21">
    <source>
        <dbReference type="Proteomes" id="UP001497482"/>
    </source>
</evidence>
<evidence type="ECO:0000256" key="6">
    <source>
        <dbReference type="ARBA" id="ARBA00022676"/>
    </source>
</evidence>
<dbReference type="InterPro" id="IPR029044">
    <property type="entry name" value="Nucleotide-diphossugar_trans"/>
</dbReference>
<reference evidence="20 21" key="1">
    <citation type="submission" date="2024-04" db="EMBL/GenBank/DDBJ databases">
        <authorList>
            <person name="Waldvogel A.-M."/>
            <person name="Schoenle A."/>
        </authorList>
    </citation>
    <scope>NUCLEOTIDE SEQUENCE [LARGE SCALE GENOMIC DNA]</scope>
</reference>
<comment type="cofactor">
    <cofactor evidence="1 18">
        <name>Mn(2+)</name>
        <dbReference type="ChEBI" id="CHEBI:29035"/>
    </cofactor>
</comment>
<comment type="similarity">
    <text evidence="4 18">Belongs to the glycosyltransferase 2 family. GalNAc-T subfamily.</text>
</comment>
<dbReference type="InterPro" id="IPR035992">
    <property type="entry name" value="Ricin_B-like_lectins"/>
</dbReference>
<keyword evidence="12" id="KW-1133">Transmembrane helix</keyword>
<keyword evidence="16" id="KW-0325">Glycoprotein</keyword>
<dbReference type="GO" id="GO:0000139">
    <property type="term" value="C:Golgi membrane"/>
    <property type="evidence" value="ECO:0007669"/>
    <property type="project" value="UniProtKB-SubCell"/>
</dbReference>
<protein>
    <recommendedName>
        <fullName evidence="5 18">Polypeptide N-acetylgalactosaminyltransferase</fullName>
        <ecNumber evidence="18">2.4.1.-</ecNumber>
    </recommendedName>
    <alternativeName>
        <fullName evidence="18">Protein-UDP acetylgalactosaminyltransferase</fullName>
    </alternativeName>
</protein>
<dbReference type="SUPFAM" id="SSF50370">
    <property type="entry name" value="Ricin B-like lectins"/>
    <property type="match status" value="1"/>
</dbReference>
<evidence type="ECO:0000256" key="5">
    <source>
        <dbReference type="ARBA" id="ARBA00012644"/>
    </source>
</evidence>
<feature type="domain" description="Ricin B lectin" evidence="19">
    <location>
        <begin position="404"/>
        <end position="531"/>
    </location>
</feature>
<keyword evidence="21" id="KW-1185">Reference proteome</keyword>
<evidence type="ECO:0000256" key="3">
    <source>
        <dbReference type="ARBA" id="ARBA00004922"/>
    </source>
</evidence>
<name>A0AAV2J3L4_KNICA</name>
<dbReference type="InterPro" id="IPR000772">
    <property type="entry name" value="Ricin_B_lectin"/>
</dbReference>
<evidence type="ECO:0000256" key="9">
    <source>
        <dbReference type="ARBA" id="ARBA00022723"/>
    </source>
</evidence>
<keyword evidence="7 18" id="KW-0808">Transferase</keyword>
<dbReference type="Gene3D" id="3.90.550.10">
    <property type="entry name" value="Spore Coat Polysaccharide Biosynthesis Protein SpsA, Chain A"/>
    <property type="match status" value="1"/>
</dbReference>
<evidence type="ECO:0000313" key="20">
    <source>
        <dbReference type="EMBL" id="CAL1571076.1"/>
    </source>
</evidence>
<keyword evidence="6 18" id="KW-0328">Glycosyltransferase</keyword>
<dbReference type="EMBL" id="OZ035832">
    <property type="protein sequence ID" value="CAL1571076.1"/>
    <property type="molecule type" value="Genomic_DNA"/>
</dbReference>
<dbReference type="FunFam" id="2.80.10.50:FF:000017">
    <property type="entry name" value="Polypeptide N-acetylgalactosaminyltransferase"/>
    <property type="match status" value="1"/>
</dbReference>
<keyword evidence="14" id="KW-0472">Membrane</keyword>
<evidence type="ECO:0000256" key="14">
    <source>
        <dbReference type="ARBA" id="ARBA00023136"/>
    </source>
</evidence>
<evidence type="ECO:0000259" key="19">
    <source>
        <dbReference type="SMART" id="SM00458"/>
    </source>
</evidence>
<evidence type="ECO:0000256" key="2">
    <source>
        <dbReference type="ARBA" id="ARBA00004323"/>
    </source>
</evidence>
<keyword evidence="10 18" id="KW-0430">Lectin</keyword>
<dbReference type="AlphaFoldDB" id="A0AAV2J3L4"/>
<dbReference type="PROSITE" id="PS50231">
    <property type="entry name" value="RICIN_B_LECTIN"/>
    <property type="match status" value="1"/>
</dbReference>
<dbReference type="GO" id="GO:0046872">
    <property type="term" value="F:metal ion binding"/>
    <property type="evidence" value="ECO:0007669"/>
    <property type="project" value="UniProtKB-KW"/>
</dbReference>